<keyword evidence="2" id="KW-1003">Cell membrane</keyword>
<dbReference type="InterPro" id="IPR013106">
    <property type="entry name" value="Ig_V-set"/>
</dbReference>
<protein>
    <submittedName>
        <fullName evidence="9">TRDC protein</fullName>
    </submittedName>
</protein>
<evidence type="ECO:0000256" key="2">
    <source>
        <dbReference type="ARBA" id="ARBA00022475"/>
    </source>
</evidence>
<feature type="domain" description="Ig-like" evidence="8">
    <location>
        <begin position="12"/>
        <end position="114"/>
    </location>
</feature>
<evidence type="ECO:0000256" key="7">
    <source>
        <dbReference type="ARBA" id="ARBA00023180"/>
    </source>
</evidence>
<dbReference type="PROSITE" id="PS50835">
    <property type="entry name" value="IG_LIKE"/>
    <property type="match status" value="1"/>
</dbReference>
<gene>
    <name evidence="9" type="primary">Trdc_1</name>
    <name evidence="9" type="ORF">FOF47_R22479</name>
</gene>
<dbReference type="PANTHER" id="PTHR19433:SF111">
    <property type="entry name" value="T CELL RECEPTOR ALPHA VARIABLE 4"/>
    <property type="match status" value="1"/>
</dbReference>
<feature type="non-terminal residue" evidence="9">
    <location>
        <position position="114"/>
    </location>
</feature>
<evidence type="ECO:0000313" key="9">
    <source>
        <dbReference type="EMBL" id="KAF0877979.1"/>
    </source>
</evidence>
<evidence type="ECO:0000313" key="10">
    <source>
        <dbReference type="Proteomes" id="UP000475037"/>
    </source>
</evidence>
<dbReference type="SUPFAM" id="SSF48726">
    <property type="entry name" value="Immunoglobulin"/>
    <property type="match status" value="1"/>
</dbReference>
<dbReference type="InterPro" id="IPR052051">
    <property type="entry name" value="TCR_complex_component"/>
</dbReference>
<keyword evidence="10" id="KW-1185">Reference proteome</keyword>
<dbReference type="AlphaFoldDB" id="A0A6G1AQ70"/>
<evidence type="ECO:0000256" key="3">
    <source>
        <dbReference type="ARBA" id="ARBA00022729"/>
    </source>
</evidence>
<dbReference type="PANTHER" id="PTHR19433">
    <property type="entry name" value="T-CELL RECEPTOR ALPHA CHAIN V REGION-RELATED"/>
    <property type="match status" value="1"/>
</dbReference>
<comment type="caution">
    <text evidence="9">The sequence shown here is derived from an EMBL/GenBank/DDBJ whole genome shotgun (WGS) entry which is preliminary data.</text>
</comment>
<proteinExistence type="predicted"/>
<reference evidence="9 10" key="1">
    <citation type="submission" date="2019-11" db="EMBL/GenBank/DDBJ databases">
        <authorList>
            <person name="Yang C."/>
            <person name="Li F."/>
        </authorList>
    </citation>
    <scope>NUCLEOTIDE SEQUENCE [LARGE SCALE GENOMIC DNA]</scope>
    <source>
        <strain evidence="9">KB4526</strain>
        <tissue evidence="9">Muscle</tissue>
    </source>
</reference>
<dbReference type="InterPro" id="IPR013783">
    <property type="entry name" value="Ig-like_fold"/>
</dbReference>
<evidence type="ECO:0000256" key="4">
    <source>
        <dbReference type="ARBA" id="ARBA00022859"/>
    </source>
</evidence>
<keyword evidence="5" id="KW-0472">Membrane</keyword>
<dbReference type="EMBL" id="VOAJ01004087">
    <property type="protein sequence ID" value="KAF0877979.1"/>
    <property type="molecule type" value="Genomic_DNA"/>
</dbReference>
<accession>A0A6G1AQ70</accession>
<dbReference type="InterPro" id="IPR036179">
    <property type="entry name" value="Ig-like_dom_sf"/>
</dbReference>
<dbReference type="Pfam" id="PF07686">
    <property type="entry name" value="V-set"/>
    <property type="match status" value="1"/>
</dbReference>
<evidence type="ECO:0000256" key="5">
    <source>
        <dbReference type="ARBA" id="ARBA00023136"/>
    </source>
</evidence>
<evidence type="ECO:0000256" key="1">
    <source>
        <dbReference type="ARBA" id="ARBA00004236"/>
    </source>
</evidence>
<dbReference type="InterPro" id="IPR007110">
    <property type="entry name" value="Ig-like_dom"/>
</dbReference>
<keyword evidence="3" id="KW-0732">Signal</keyword>
<keyword evidence="7" id="KW-0325">Glycoprotein</keyword>
<evidence type="ECO:0000259" key="8">
    <source>
        <dbReference type="PROSITE" id="PS50835"/>
    </source>
</evidence>
<keyword evidence="6" id="KW-1015">Disulfide bond</keyword>
<dbReference type="GO" id="GO:0009617">
    <property type="term" value="P:response to bacterium"/>
    <property type="evidence" value="ECO:0007669"/>
    <property type="project" value="TreeGrafter"/>
</dbReference>
<dbReference type="GO" id="GO:0005886">
    <property type="term" value="C:plasma membrane"/>
    <property type="evidence" value="ECO:0007669"/>
    <property type="project" value="UniProtKB-SubCell"/>
</dbReference>
<dbReference type="Proteomes" id="UP000475037">
    <property type="component" value="Unassembled WGS sequence"/>
</dbReference>
<feature type="non-terminal residue" evidence="9">
    <location>
        <position position="1"/>
    </location>
</feature>
<comment type="subcellular location">
    <subcellularLocation>
        <location evidence="1">Cell membrane</location>
    </subcellularLocation>
</comment>
<organism evidence="9 10">
    <name type="scientific">Crocuta crocuta</name>
    <name type="common">Spotted hyena</name>
    <dbReference type="NCBI Taxonomy" id="9678"/>
    <lineage>
        <taxon>Eukaryota</taxon>
        <taxon>Metazoa</taxon>
        <taxon>Chordata</taxon>
        <taxon>Craniata</taxon>
        <taxon>Vertebrata</taxon>
        <taxon>Euteleostomi</taxon>
        <taxon>Mammalia</taxon>
        <taxon>Eutheria</taxon>
        <taxon>Laurasiatheria</taxon>
        <taxon>Carnivora</taxon>
        <taxon>Feliformia</taxon>
        <taxon>Hyaenidae</taxon>
        <taxon>Crocuta</taxon>
    </lineage>
</organism>
<sequence>VQFSFLSHFSCPILFAFPDGSCKTQIIQSSSITAVIGTDVEFRCQYNIPDKNFESVYWYLQRADQRLTYICHASQGTTELEHYQLFVNRTLSSSTLTIKCVQPRDKAIYYCAVR</sequence>
<dbReference type="Gene3D" id="2.60.40.10">
    <property type="entry name" value="Immunoglobulins"/>
    <property type="match status" value="1"/>
</dbReference>
<dbReference type="GO" id="GO:0002376">
    <property type="term" value="P:immune system process"/>
    <property type="evidence" value="ECO:0007669"/>
    <property type="project" value="UniProtKB-KW"/>
</dbReference>
<evidence type="ECO:0000256" key="6">
    <source>
        <dbReference type="ARBA" id="ARBA00023157"/>
    </source>
</evidence>
<keyword evidence="4" id="KW-0391">Immunity</keyword>
<name>A0A6G1AQ70_CROCR</name>